<reference evidence="6" key="1">
    <citation type="submission" date="2020-11" db="EMBL/GenBank/DDBJ databases">
        <title>Kefir isolates.</title>
        <authorList>
            <person name="Marcisauskas S."/>
            <person name="Kim Y."/>
            <person name="Blasche S."/>
        </authorList>
    </citation>
    <scope>NUCLEOTIDE SEQUENCE</scope>
    <source>
        <strain evidence="6">Olga-1</strain>
    </source>
</reference>
<evidence type="ECO:0000313" key="6">
    <source>
        <dbReference type="EMBL" id="KAG0686802.1"/>
    </source>
</evidence>
<proteinExistence type="predicted"/>
<keyword evidence="1" id="KW-0479">Metal-binding</keyword>
<feature type="domain" description="AN1-type" evidence="5">
    <location>
        <begin position="20"/>
        <end position="58"/>
    </location>
</feature>
<accession>A0A9P6WH16</accession>
<evidence type="ECO:0000256" key="1">
    <source>
        <dbReference type="ARBA" id="ARBA00022723"/>
    </source>
</evidence>
<evidence type="ECO:0000256" key="4">
    <source>
        <dbReference type="SAM" id="Coils"/>
    </source>
</evidence>
<feature type="coiled-coil region" evidence="4">
    <location>
        <begin position="48"/>
        <end position="75"/>
    </location>
</feature>
<protein>
    <recommendedName>
        <fullName evidence="5">AN1-type domain-containing protein</fullName>
    </recommendedName>
</protein>
<evidence type="ECO:0000256" key="3">
    <source>
        <dbReference type="ARBA" id="ARBA00022833"/>
    </source>
</evidence>
<keyword evidence="2" id="KW-0863">Zinc-finger</keyword>
<gene>
    <name evidence="6" type="ORF">C6P40_003346</name>
</gene>
<dbReference type="InterPro" id="IPR000058">
    <property type="entry name" value="Znf_AN1"/>
</dbReference>
<dbReference type="GO" id="GO:0008270">
    <property type="term" value="F:zinc ion binding"/>
    <property type="evidence" value="ECO:0007669"/>
    <property type="project" value="UniProtKB-KW"/>
</dbReference>
<evidence type="ECO:0000313" key="7">
    <source>
        <dbReference type="Proteomes" id="UP000697127"/>
    </source>
</evidence>
<sequence length="305" mass="35582">MTTVEERKNEEGMMDIGEHCIICRQLDFLPFECHKCGKSFCNNHRIEFNNHECIFNEQNEKLKKLNNEKIDISKLPKSKDLFPDLNKIRKEAEKNFKIEQNKKIGQRLTNIKDSNEKNLTSIEVAMIRLKKLLGNSKFNNNNNSNNSNKLKKSLFSGFGTNLKSNTSTTSTTALKMIEMNKLKRSAKGDNRININDRIYVWIFYTTDDDLSFNTKTAQFFSKKWPIGKMLDSSAEISKIKNLNNKDVDNSLKLAMFRKIRNNENLKKNNNDDDDNDDEFIYIPTNGRVEREIKDGDEIYILRGQR</sequence>
<keyword evidence="7" id="KW-1185">Reference proteome</keyword>
<dbReference type="PANTHER" id="PTHR14677:SF40">
    <property type="entry name" value="CDC48-ASSOCIATED UBIQUITIN-LIKE_ZINC FINGER PROTEIN 1"/>
    <property type="match status" value="1"/>
</dbReference>
<dbReference type="SMART" id="SM00154">
    <property type="entry name" value="ZnF_AN1"/>
    <property type="match status" value="1"/>
</dbReference>
<evidence type="ECO:0000256" key="2">
    <source>
        <dbReference type="ARBA" id="ARBA00022771"/>
    </source>
</evidence>
<dbReference type="InterPro" id="IPR035896">
    <property type="entry name" value="AN1-like_Znf"/>
</dbReference>
<dbReference type="SUPFAM" id="SSF118310">
    <property type="entry name" value="AN1-like Zinc finger"/>
    <property type="match status" value="1"/>
</dbReference>
<keyword evidence="3" id="KW-0862">Zinc</keyword>
<organism evidence="6 7">
    <name type="scientific">Pichia californica</name>
    <dbReference type="NCBI Taxonomy" id="460514"/>
    <lineage>
        <taxon>Eukaryota</taxon>
        <taxon>Fungi</taxon>
        <taxon>Dikarya</taxon>
        <taxon>Ascomycota</taxon>
        <taxon>Saccharomycotina</taxon>
        <taxon>Pichiomycetes</taxon>
        <taxon>Pichiales</taxon>
        <taxon>Pichiaceae</taxon>
        <taxon>Pichia</taxon>
    </lineage>
</organism>
<keyword evidence="4" id="KW-0175">Coiled coil</keyword>
<comment type="caution">
    <text evidence="6">The sequence shown here is derived from an EMBL/GenBank/DDBJ whole genome shotgun (WGS) entry which is preliminary data.</text>
</comment>
<dbReference type="OrthoDB" id="431929at2759"/>
<dbReference type="Proteomes" id="UP000697127">
    <property type="component" value="Unassembled WGS sequence"/>
</dbReference>
<evidence type="ECO:0000259" key="5">
    <source>
        <dbReference type="SMART" id="SM00154"/>
    </source>
</evidence>
<dbReference type="InterPro" id="IPR057358">
    <property type="entry name" value="UBL_ZFAND1-like"/>
</dbReference>
<dbReference type="EMBL" id="PUHW01000375">
    <property type="protein sequence ID" value="KAG0686802.1"/>
    <property type="molecule type" value="Genomic_DNA"/>
</dbReference>
<dbReference type="Pfam" id="PF25327">
    <property type="entry name" value="UBL_ZFAND1"/>
    <property type="match status" value="1"/>
</dbReference>
<dbReference type="Pfam" id="PF01428">
    <property type="entry name" value="zf-AN1"/>
    <property type="match status" value="1"/>
</dbReference>
<name>A0A9P6WH16_9ASCO</name>
<dbReference type="GO" id="GO:0005737">
    <property type="term" value="C:cytoplasm"/>
    <property type="evidence" value="ECO:0007669"/>
    <property type="project" value="TreeGrafter"/>
</dbReference>
<dbReference type="PANTHER" id="PTHR14677">
    <property type="entry name" value="ARSENITE INDUCUBLE RNA ASSOCIATED PROTEIN AIP-1-RELATED"/>
    <property type="match status" value="1"/>
</dbReference>
<dbReference type="AlphaFoldDB" id="A0A9P6WH16"/>
<dbReference type="Gene3D" id="4.10.1110.10">
    <property type="entry name" value="AN1-like Zinc finger"/>
    <property type="match status" value="1"/>
</dbReference>